<comment type="subcellular location">
    <subcellularLocation>
        <location evidence="1">Mitochondrion</location>
    </subcellularLocation>
</comment>
<dbReference type="PANTHER" id="PTHR15925">
    <property type="entry name" value="MITOCHONDRIAL RIBOSOMAL PROTEIN S23"/>
    <property type="match status" value="1"/>
</dbReference>
<evidence type="ECO:0000256" key="3">
    <source>
        <dbReference type="ARBA" id="ARBA00022980"/>
    </source>
</evidence>
<comment type="caution">
    <text evidence="8">The sequence shown here is derived from an EMBL/GenBank/DDBJ whole genome shotgun (WGS) entry which is preliminary data.</text>
</comment>
<dbReference type="GO" id="GO:0006412">
    <property type="term" value="P:translation"/>
    <property type="evidence" value="ECO:0007669"/>
    <property type="project" value="InterPro"/>
</dbReference>
<organism evidence="8 9">
    <name type="scientific">Ramazzottius varieornatus</name>
    <name type="common">Water bear</name>
    <name type="synonym">Tardigrade</name>
    <dbReference type="NCBI Taxonomy" id="947166"/>
    <lineage>
        <taxon>Eukaryota</taxon>
        <taxon>Metazoa</taxon>
        <taxon>Ecdysozoa</taxon>
        <taxon>Tardigrada</taxon>
        <taxon>Eutardigrada</taxon>
        <taxon>Parachela</taxon>
        <taxon>Hypsibioidea</taxon>
        <taxon>Ramazzottiidae</taxon>
        <taxon>Ramazzottius</taxon>
    </lineage>
</organism>
<evidence type="ECO:0000256" key="5">
    <source>
        <dbReference type="ARBA" id="ARBA00023274"/>
    </source>
</evidence>
<dbReference type="STRING" id="947166.A0A1D1VY35"/>
<evidence type="ECO:0000259" key="7">
    <source>
        <dbReference type="Pfam" id="PF10484"/>
    </source>
</evidence>
<evidence type="ECO:0000313" key="8">
    <source>
        <dbReference type="EMBL" id="GAV05243.1"/>
    </source>
</evidence>
<protein>
    <recommendedName>
        <fullName evidence="6">Small ribosomal subunit protein mS23</fullName>
    </recommendedName>
</protein>
<reference evidence="8 9" key="1">
    <citation type="journal article" date="2016" name="Nat. Commun.">
        <title>Extremotolerant tardigrade genome and improved radiotolerance of human cultured cells by tardigrade-unique protein.</title>
        <authorList>
            <person name="Hashimoto T."/>
            <person name="Horikawa D.D."/>
            <person name="Saito Y."/>
            <person name="Kuwahara H."/>
            <person name="Kozuka-Hata H."/>
            <person name="Shin-I T."/>
            <person name="Minakuchi Y."/>
            <person name="Ohishi K."/>
            <person name="Motoyama A."/>
            <person name="Aizu T."/>
            <person name="Enomoto A."/>
            <person name="Kondo K."/>
            <person name="Tanaka S."/>
            <person name="Hara Y."/>
            <person name="Koshikawa S."/>
            <person name="Sagara H."/>
            <person name="Miura T."/>
            <person name="Yokobori S."/>
            <person name="Miyagawa K."/>
            <person name="Suzuki Y."/>
            <person name="Kubo T."/>
            <person name="Oyama M."/>
            <person name="Kohara Y."/>
            <person name="Fujiyama A."/>
            <person name="Arakawa K."/>
            <person name="Katayama T."/>
            <person name="Toyoda A."/>
            <person name="Kunieda T."/>
        </authorList>
    </citation>
    <scope>NUCLEOTIDE SEQUENCE [LARGE SCALE GENOMIC DNA]</scope>
    <source>
        <strain evidence="8 9">YOKOZUNA-1</strain>
    </source>
</reference>
<gene>
    <name evidence="8" type="primary">RvY_15406-1</name>
    <name evidence="8" type="synonym">RvY_15406.1</name>
    <name evidence="8" type="ORF">RvY_15406</name>
</gene>
<name>A0A1D1VY35_RAMVA</name>
<keyword evidence="5" id="KW-0687">Ribonucleoprotein</keyword>
<dbReference type="GO" id="GO:0005739">
    <property type="term" value="C:mitochondrion"/>
    <property type="evidence" value="ECO:0007669"/>
    <property type="project" value="InterPro"/>
</dbReference>
<dbReference type="GO" id="GO:0005840">
    <property type="term" value="C:ribosome"/>
    <property type="evidence" value="ECO:0007669"/>
    <property type="project" value="InterPro"/>
</dbReference>
<dbReference type="InterPro" id="IPR019520">
    <property type="entry name" value="Ribosomal_mS23_met"/>
</dbReference>
<evidence type="ECO:0000256" key="6">
    <source>
        <dbReference type="ARBA" id="ARBA00035137"/>
    </source>
</evidence>
<keyword evidence="3" id="KW-0689">Ribosomal protein</keyword>
<evidence type="ECO:0000256" key="4">
    <source>
        <dbReference type="ARBA" id="ARBA00023128"/>
    </source>
</evidence>
<sequence length="175" mass="19628">MAESRLLKLGTIFSRVNGLIRGGRMKFEDRPLWYDVYEAFPPKLPPVFDRAPVMKEINDIMYPEDIIRAEFFKRYTSPGVMNLVSPAGHTLSQRFVETYFEVAKDANVPRDQLFERTASRMQAQGTVLQSIAQLKEKSARIAEAANASAGASLSGRGMAGADERIQDFVPQSPLR</sequence>
<dbReference type="EMBL" id="BDGG01000012">
    <property type="protein sequence ID" value="GAV05243.1"/>
    <property type="molecule type" value="Genomic_DNA"/>
</dbReference>
<evidence type="ECO:0000256" key="1">
    <source>
        <dbReference type="ARBA" id="ARBA00004173"/>
    </source>
</evidence>
<dbReference type="AlphaFoldDB" id="A0A1D1VY35"/>
<dbReference type="PANTHER" id="PTHR15925:SF2">
    <property type="entry name" value="SMALL RIBOSOMAL SUBUNIT PROTEIN MS23"/>
    <property type="match status" value="1"/>
</dbReference>
<evidence type="ECO:0000256" key="2">
    <source>
        <dbReference type="ARBA" id="ARBA00009864"/>
    </source>
</evidence>
<dbReference type="InterPro" id="IPR023611">
    <property type="entry name" value="mS23_dom_met"/>
</dbReference>
<evidence type="ECO:0000313" key="9">
    <source>
        <dbReference type="Proteomes" id="UP000186922"/>
    </source>
</evidence>
<keyword evidence="9" id="KW-1185">Reference proteome</keyword>
<dbReference type="Proteomes" id="UP000186922">
    <property type="component" value="Unassembled WGS sequence"/>
</dbReference>
<comment type="similarity">
    <text evidence="2">Belongs to the mitochondrion-specific ribosomal protein mS23 family.</text>
</comment>
<dbReference type="GO" id="GO:0003735">
    <property type="term" value="F:structural constituent of ribosome"/>
    <property type="evidence" value="ECO:0007669"/>
    <property type="project" value="InterPro"/>
</dbReference>
<feature type="domain" description="Small ribosomal subunit protein mS23 conserved" evidence="7">
    <location>
        <begin position="2"/>
        <end position="125"/>
    </location>
</feature>
<dbReference type="Pfam" id="PF10484">
    <property type="entry name" value="MRP-S23"/>
    <property type="match status" value="1"/>
</dbReference>
<dbReference type="InterPro" id="IPR059242">
    <property type="entry name" value="mS23_dom"/>
</dbReference>
<keyword evidence="4" id="KW-0496">Mitochondrion</keyword>
<dbReference type="CDD" id="cd23701">
    <property type="entry name" value="At1g26750"/>
    <property type="match status" value="1"/>
</dbReference>
<accession>A0A1D1VY35</accession>
<proteinExistence type="inferred from homology"/>
<dbReference type="OrthoDB" id="10012356at2759"/>